<dbReference type="STRING" id="1224164.B843_03785"/>
<evidence type="ECO:0000313" key="3">
    <source>
        <dbReference type="EMBL" id="AHI22148.1"/>
    </source>
</evidence>
<dbReference type="KEGG" id="cvt:B843_03785"/>
<feature type="domain" description="Phosphatidic acid phosphatase type 2/haloperoxidase" evidence="2">
    <location>
        <begin position="163"/>
        <end position="281"/>
    </location>
</feature>
<gene>
    <name evidence="3" type="ORF">B843_03785</name>
</gene>
<evidence type="ECO:0000259" key="2">
    <source>
        <dbReference type="SMART" id="SM00014"/>
    </source>
</evidence>
<evidence type="ECO:0000256" key="1">
    <source>
        <dbReference type="SAM" id="SignalP"/>
    </source>
</evidence>
<accession>W5Y6K0</accession>
<dbReference type="Gene3D" id="1.20.144.10">
    <property type="entry name" value="Phosphatidic acid phosphatase type 2/haloperoxidase"/>
    <property type="match status" value="1"/>
</dbReference>
<feature type="signal peptide" evidence="1">
    <location>
        <begin position="1"/>
        <end position="32"/>
    </location>
</feature>
<dbReference type="InterPro" id="IPR036938">
    <property type="entry name" value="PAP2/HPO_sf"/>
</dbReference>
<reference evidence="3 4" key="1">
    <citation type="submission" date="2013-02" db="EMBL/GenBank/DDBJ databases">
        <title>The complete genome sequence of Corynebacterium vitaeruminis DSM 20294.</title>
        <authorList>
            <person name="Ruckert C."/>
            <person name="Albersmeier A."/>
            <person name="Kalinowski J."/>
        </authorList>
    </citation>
    <scope>NUCLEOTIDE SEQUENCE [LARGE SCALE GENOMIC DNA]</scope>
    <source>
        <strain evidence="4">ATCC 10234</strain>
    </source>
</reference>
<dbReference type="InterPro" id="IPR000326">
    <property type="entry name" value="PAP2/HPO"/>
</dbReference>
<dbReference type="eggNOG" id="COG0671">
    <property type="taxonomic scope" value="Bacteria"/>
</dbReference>
<keyword evidence="1" id="KW-0732">Signal</keyword>
<dbReference type="Proteomes" id="UP000019222">
    <property type="component" value="Chromosome"/>
</dbReference>
<sequence>MHVFSPYPLARAIAPALAAALVPALAAGHAVAATPQELQAQYAPSSLPATSHPGAPVPAPFSPEYLAGYVSDLSSYPGGTYYQVVEGFSDLRANHPETMRENLDAVVAMNTSASPTRIAAAQADARVDDGELLAAFSDAFGVTLGGYLRAAIAENRLPKTRALLDSGYLSRAQGLAASTLIEKSVFNNPRPFVAAPEKIARHNAPGEDFYDLGGQGSFPSGHANQAALVTTLLSAVLSELAPQLLARGSQAGESRVVMGVHYPLDVIGGRMTGVAAAADRWNDPHMRDALTQAGAELRAELEWRAGVPLAQAVASQDAAGEGFLDTDEAVATYAAQGTYGLAPVAADNAPMVVPQAAPDLLLNRFPALDWGQRARVIAATALPSGSPLDDQGPRGSWQRVNLAAAFAADVQVGAGGTLIVNGVAS</sequence>
<dbReference type="Pfam" id="PF01569">
    <property type="entry name" value="PAP2"/>
    <property type="match status" value="1"/>
</dbReference>
<dbReference type="CDD" id="cd03397">
    <property type="entry name" value="PAP2_acid_phosphatase"/>
    <property type="match status" value="1"/>
</dbReference>
<dbReference type="PANTHER" id="PTHR14969:SF13">
    <property type="entry name" value="AT30094P"/>
    <property type="match status" value="1"/>
</dbReference>
<name>W5Y6K0_9CORY</name>
<dbReference type="SMART" id="SM00014">
    <property type="entry name" value="acidPPc"/>
    <property type="match status" value="1"/>
</dbReference>
<protein>
    <submittedName>
        <fullName evidence="3">Non-specific acid phosphatase</fullName>
    </submittedName>
</protein>
<dbReference type="PANTHER" id="PTHR14969">
    <property type="entry name" value="SPHINGOSINE-1-PHOSPHATE PHOSPHOHYDROLASE"/>
    <property type="match status" value="1"/>
</dbReference>
<dbReference type="PATRIC" id="fig|1224164.3.peg.748"/>
<feature type="chain" id="PRO_5004874524" evidence="1">
    <location>
        <begin position="33"/>
        <end position="425"/>
    </location>
</feature>
<dbReference type="AlphaFoldDB" id="W5Y6K0"/>
<dbReference type="InterPro" id="IPR001011">
    <property type="entry name" value="Acid_Pase_classA_bac"/>
</dbReference>
<dbReference type="HOGENOM" id="CLU_016419_0_0_11"/>
<organism evidence="3 4">
    <name type="scientific">Corynebacterium vitaeruminis DSM 20294</name>
    <dbReference type="NCBI Taxonomy" id="1224164"/>
    <lineage>
        <taxon>Bacteria</taxon>
        <taxon>Bacillati</taxon>
        <taxon>Actinomycetota</taxon>
        <taxon>Actinomycetes</taxon>
        <taxon>Mycobacteriales</taxon>
        <taxon>Corynebacteriaceae</taxon>
        <taxon>Corynebacterium</taxon>
    </lineage>
</organism>
<dbReference type="SUPFAM" id="SSF48317">
    <property type="entry name" value="Acid phosphatase/Vanadium-dependent haloperoxidase"/>
    <property type="match status" value="1"/>
</dbReference>
<dbReference type="GO" id="GO:0003993">
    <property type="term" value="F:acid phosphatase activity"/>
    <property type="evidence" value="ECO:0007669"/>
    <property type="project" value="InterPro"/>
</dbReference>
<keyword evidence="4" id="KW-1185">Reference proteome</keyword>
<proteinExistence type="predicted"/>
<dbReference type="GO" id="GO:0030288">
    <property type="term" value="C:outer membrane-bounded periplasmic space"/>
    <property type="evidence" value="ECO:0007669"/>
    <property type="project" value="InterPro"/>
</dbReference>
<dbReference type="EMBL" id="CP004353">
    <property type="protein sequence ID" value="AHI22148.1"/>
    <property type="molecule type" value="Genomic_DNA"/>
</dbReference>
<dbReference type="RefSeq" id="WP_025252192.1">
    <property type="nucleotide sequence ID" value="NZ_CP004353.1"/>
</dbReference>
<evidence type="ECO:0000313" key="4">
    <source>
        <dbReference type="Proteomes" id="UP000019222"/>
    </source>
</evidence>